<name>X1SA73_9ZZZZ</name>
<dbReference type="AlphaFoldDB" id="X1SA73"/>
<dbReference type="EMBL" id="BARW01024253">
    <property type="protein sequence ID" value="GAI89878.1"/>
    <property type="molecule type" value="Genomic_DNA"/>
</dbReference>
<accession>X1SA73</accession>
<organism evidence="1">
    <name type="scientific">marine sediment metagenome</name>
    <dbReference type="NCBI Taxonomy" id="412755"/>
    <lineage>
        <taxon>unclassified sequences</taxon>
        <taxon>metagenomes</taxon>
        <taxon>ecological metagenomes</taxon>
    </lineage>
</organism>
<sequence>QRHWSPEAKVVLRGYNQPGVARVIKEYIGSYGNFVFVDSVGTVAVLAVDRCVHYWVIDYNEFGICKYCGRKRDFKQMRGESSHTETKRRVNRRKNK</sequence>
<feature type="non-terminal residue" evidence="1">
    <location>
        <position position="1"/>
    </location>
</feature>
<proteinExistence type="predicted"/>
<reference evidence="1" key="1">
    <citation type="journal article" date="2014" name="Front. Microbiol.">
        <title>High frequency of phylogenetically diverse reductive dehalogenase-homologous genes in deep subseafloor sedimentary metagenomes.</title>
        <authorList>
            <person name="Kawai M."/>
            <person name="Futagami T."/>
            <person name="Toyoda A."/>
            <person name="Takaki Y."/>
            <person name="Nishi S."/>
            <person name="Hori S."/>
            <person name="Arai W."/>
            <person name="Tsubouchi T."/>
            <person name="Morono Y."/>
            <person name="Uchiyama I."/>
            <person name="Ito T."/>
            <person name="Fujiyama A."/>
            <person name="Inagaki F."/>
            <person name="Takami H."/>
        </authorList>
    </citation>
    <scope>NUCLEOTIDE SEQUENCE</scope>
    <source>
        <strain evidence="1">Expedition CK06-06</strain>
    </source>
</reference>
<protein>
    <submittedName>
        <fullName evidence="1">Uncharacterized protein</fullName>
    </submittedName>
</protein>
<gene>
    <name evidence="1" type="ORF">S12H4_40022</name>
</gene>
<evidence type="ECO:0000313" key="1">
    <source>
        <dbReference type="EMBL" id="GAI89878.1"/>
    </source>
</evidence>
<comment type="caution">
    <text evidence="1">The sequence shown here is derived from an EMBL/GenBank/DDBJ whole genome shotgun (WGS) entry which is preliminary data.</text>
</comment>